<dbReference type="EMBL" id="JBBMFE010000003">
    <property type="protein sequence ID" value="MEQ2471743.1"/>
    <property type="molecule type" value="Genomic_DNA"/>
</dbReference>
<accession>A0ABV1FGE0</accession>
<protein>
    <submittedName>
        <fullName evidence="1">Uncharacterized protein</fullName>
    </submittedName>
</protein>
<proteinExistence type="predicted"/>
<organism evidence="1 2">
    <name type="scientific">Laedolimicola intestinihominis</name>
    <dbReference type="NCBI Taxonomy" id="3133166"/>
    <lineage>
        <taxon>Bacteria</taxon>
        <taxon>Bacillati</taxon>
        <taxon>Bacillota</taxon>
        <taxon>Clostridia</taxon>
        <taxon>Lachnospirales</taxon>
        <taxon>Lachnospiraceae</taxon>
        <taxon>Laedolimicola</taxon>
    </lineage>
</organism>
<keyword evidence="2" id="KW-1185">Reference proteome</keyword>
<evidence type="ECO:0000313" key="1">
    <source>
        <dbReference type="EMBL" id="MEQ2471743.1"/>
    </source>
</evidence>
<gene>
    <name evidence="1" type="ORF">WMO29_04455</name>
</gene>
<name>A0ABV1FGE0_9FIRM</name>
<dbReference type="RefSeq" id="WP_349163933.1">
    <property type="nucleotide sequence ID" value="NZ_JBBMFE010000003.1"/>
</dbReference>
<sequence length="55" mass="6001">MRRRLDVLLKEYKRKHSTGGLYRAACAVSKSGRSHMKKTITVVTGGHGGMGKGDL</sequence>
<dbReference type="Proteomes" id="UP001438008">
    <property type="component" value="Unassembled WGS sequence"/>
</dbReference>
<reference evidence="1 2" key="1">
    <citation type="submission" date="2024-03" db="EMBL/GenBank/DDBJ databases">
        <title>Human intestinal bacterial collection.</title>
        <authorList>
            <person name="Pauvert C."/>
            <person name="Hitch T.C.A."/>
            <person name="Clavel T."/>
        </authorList>
    </citation>
    <scope>NUCLEOTIDE SEQUENCE [LARGE SCALE GENOMIC DNA]</scope>
    <source>
        <strain evidence="1 2">CLA-AA-H132</strain>
    </source>
</reference>
<comment type="caution">
    <text evidence="1">The sequence shown here is derived from an EMBL/GenBank/DDBJ whole genome shotgun (WGS) entry which is preliminary data.</text>
</comment>
<evidence type="ECO:0000313" key="2">
    <source>
        <dbReference type="Proteomes" id="UP001438008"/>
    </source>
</evidence>